<comment type="caution">
    <text evidence="2">The sequence shown here is derived from an EMBL/GenBank/DDBJ whole genome shotgun (WGS) entry which is preliminary data.</text>
</comment>
<evidence type="ECO:0000256" key="1">
    <source>
        <dbReference type="SAM" id="MobiDB-lite"/>
    </source>
</evidence>
<dbReference type="Proteomes" id="UP000007360">
    <property type="component" value="Unassembled WGS sequence"/>
</dbReference>
<dbReference type="PATRIC" id="fig|1204725.3.peg.986"/>
<accession>K2RD56</accession>
<feature type="compositionally biased region" description="Polar residues" evidence="1">
    <location>
        <begin position="135"/>
        <end position="148"/>
    </location>
</feature>
<evidence type="ECO:0000313" key="3">
    <source>
        <dbReference type="Proteomes" id="UP000007360"/>
    </source>
</evidence>
<dbReference type="EMBL" id="AMPO01000003">
    <property type="protein sequence ID" value="EKF86269.1"/>
    <property type="molecule type" value="Genomic_DNA"/>
</dbReference>
<dbReference type="AlphaFoldDB" id="K2RD56"/>
<name>K2RD56_METFP</name>
<dbReference type="OrthoDB" id="81275at2157"/>
<sequence length="239" mass="26792">MNILTSQQKRVLNGIKYFSAEYQGGVPYNILKLDLDTSEDDLNPILEHLENENYISLQDGIITLEKNRGSKSNEKSDDVLEKTHLDESIEGTVENNPDLLDDVNDFNSSADVVDVGNIGSEVSDTPIEDMKDTPTENMNDIPTENMNGTPIEDRDDTEQTEEVEVIEKFSEAELESLEIIKKLVDDSGNISRTILEGNLLYGELGLSSIAMYNLITSLEYKGVLKKIKLIDGEYYKFSP</sequence>
<evidence type="ECO:0000313" key="2">
    <source>
        <dbReference type="EMBL" id="EKF86269.1"/>
    </source>
</evidence>
<dbReference type="RefSeq" id="WP_004030229.1">
    <property type="nucleotide sequence ID" value="NZ_AMPO01000003.1"/>
</dbReference>
<protein>
    <submittedName>
        <fullName evidence="2">Uncharacterized protein</fullName>
    </submittedName>
</protein>
<gene>
    <name evidence="2" type="ORF">A994_04915</name>
</gene>
<reference evidence="2 3" key="1">
    <citation type="journal article" date="2012" name="J. Bacteriol.">
        <title>Draft genome sequence of Methanobacterium formicicum DSM 3637, an archaebacterium isolated from the methane producer amoeba Pelomyxa palustris.</title>
        <authorList>
            <person name="Gutierrez G."/>
        </authorList>
    </citation>
    <scope>NUCLEOTIDE SEQUENCE [LARGE SCALE GENOMIC DNA]</scope>
    <source>
        <strain evidence="3">DSM 3637 / PP1</strain>
    </source>
</reference>
<keyword evidence="3" id="KW-1185">Reference proteome</keyword>
<proteinExistence type="predicted"/>
<organism evidence="2 3">
    <name type="scientific">Methanobacterium formicicum (strain DSM 3637 / PP1)</name>
    <dbReference type="NCBI Taxonomy" id="1204725"/>
    <lineage>
        <taxon>Archaea</taxon>
        <taxon>Methanobacteriati</taxon>
        <taxon>Methanobacteriota</taxon>
        <taxon>Methanomada group</taxon>
        <taxon>Methanobacteria</taxon>
        <taxon>Methanobacteriales</taxon>
        <taxon>Methanobacteriaceae</taxon>
        <taxon>Methanobacterium</taxon>
    </lineage>
</organism>
<feature type="region of interest" description="Disordered" evidence="1">
    <location>
        <begin position="119"/>
        <end position="157"/>
    </location>
</feature>